<evidence type="ECO:0000256" key="1">
    <source>
        <dbReference type="ARBA" id="ARBA00004370"/>
    </source>
</evidence>
<reference evidence="12 13" key="1">
    <citation type="submission" date="2016-08" db="EMBL/GenBank/DDBJ databases">
        <title>Identification and validation of antigenic proteins from Pajaroellobacter abortibovis using de-novo genome sequence assembly and reverse vaccinology.</title>
        <authorList>
            <person name="Welly B.T."/>
            <person name="Miller M.R."/>
            <person name="Stott J.L."/>
            <person name="Blanchard M.T."/>
            <person name="Islas-Trejo A.D."/>
            <person name="O'Rourke S.M."/>
            <person name="Young A.E."/>
            <person name="Medrano J.F."/>
            <person name="Van Eenennaam A.L."/>
        </authorList>
    </citation>
    <scope>NUCLEOTIDE SEQUENCE [LARGE SCALE GENOMIC DNA]</scope>
    <source>
        <strain evidence="12 13">BTF92-0548A/99-0131</strain>
    </source>
</reference>
<protein>
    <recommendedName>
        <fullName evidence="11">POTRA domain-containing protein</fullName>
    </recommendedName>
</protein>
<evidence type="ECO:0000256" key="6">
    <source>
        <dbReference type="ARBA" id="ARBA00022989"/>
    </source>
</evidence>
<dbReference type="KEGG" id="pabo:BCY86_02610"/>
<dbReference type="InterPro" id="IPR034746">
    <property type="entry name" value="POTRA"/>
</dbReference>
<dbReference type="InterPro" id="IPR005548">
    <property type="entry name" value="Cell_div_FtsQ/DivIB_C"/>
</dbReference>
<gene>
    <name evidence="12" type="ORF">BCY86_02610</name>
</gene>
<keyword evidence="5 10" id="KW-0812">Transmembrane</keyword>
<name>A0A1L6MW73_9BACT</name>
<dbReference type="GO" id="GO:0016020">
    <property type="term" value="C:membrane"/>
    <property type="evidence" value="ECO:0007669"/>
    <property type="project" value="UniProtKB-SubCell"/>
</dbReference>
<evidence type="ECO:0000256" key="2">
    <source>
        <dbReference type="ARBA" id="ARBA00022475"/>
    </source>
</evidence>
<dbReference type="AlphaFoldDB" id="A0A1L6MW73"/>
<evidence type="ECO:0000256" key="3">
    <source>
        <dbReference type="ARBA" id="ARBA00022519"/>
    </source>
</evidence>
<keyword evidence="7 10" id="KW-0472">Membrane</keyword>
<dbReference type="Proteomes" id="UP000185544">
    <property type="component" value="Chromosome"/>
</dbReference>
<proteinExistence type="predicted"/>
<dbReference type="RefSeq" id="WP_075276334.1">
    <property type="nucleotide sequence ID" value="NZ_CP016908.1"/>
</dbReference>
<keyword evidence="4" id="KW-0132">Cell division</keyword>
<evidence type="ECO:0000256" key="8">
    <source>
        <dbReference type="ARBA" id="ARBA00023306"/>
    </source>
</evidence>
<evidence type="ECO:0000256" key="7">
    <source>
        <dbReference type="ARBA" id="ARBA00023136"/>
    </source>
</evidence>
<feature type="domain" description="POTRA" evidence="11">
    <location>
        <begin position="85"/>
        <end position="153"/>
    </location>
</feature>
<evidence type="ECO:0000256" key="9">
    <source>
        <dbReference type="SAM" id="MobiDB-lite"/>
    </source>
</evidence>
<evidence type="ECO:0000313" key="12">
    <source>
        <dbReference type="EMBL" id="APR99687.1"/>
    </source>
</evidence>
<evidence type="ECO:0000256" key="4">
    <source>
        <dbReference type="ARBA" id="ARBA00022618"/>
    </source>
</evidence>
<dbReference type="Gene3D" id="3.10.20.310">
    <property type="entry name" value="membrane protein fhac"/>
    <property type="match status" value="1"/>
</dbReference>
<evidence type="ECO:0000256" key="5">
    <source>
        <dbReference type="ARBA" id="ARBA00022692"/>
    </source>
</evidence>
<organism evidence="12 13">
    <name type="scientific">Pajaroellobacter abortibovis</name>
    <dbReference type="NCBI Taxonomy" id="1882918"/>
    <lineage>
        <taxon>Bacteria</taxon>
        <taxon>Pseudomonadati</taxon>
        <taxon>Myxococcota</taxon>
        <taxon>Polyangia</taxon>
        <taxon>Polyangiales</taxon>
        <taxon>Polyangiaceae</taxon>
    </lineage>
</organism>
<dbReference type="PROSITE" id="PS51779">
    <property type="entry name" value="POTRA"/>
    <property type="match status" value="1"/>
</dbReference>
<dbReference type="OrthoDB" id="5379889at2"/>
<keyword evidence="13" id="KW-1185">Reference proteome</keyword>
<feature type="compositionally biased region" description="Basic and acidic residues" evidence="9">
    <location>
        <begin position="1"/>
        <end position="11"/>
    </location>
</feature>
<dbReference type="EMBL" id="CP016908">
    <property type="protein sequence ID" value="APR99687.1"/>
    <property type="molecule type" value="Genomic_DNA"/>
</dbReference>
<dbReference type="GO" id="GO:0090529">
    <property type="term" value="P:cell septum assembly"/>
    <property type="evidence" value="ECO:0007669"/>
    <property type="project" value="InterPro"/>
</dbReference>
<dbReference type="PANTHER" id="PTHR35851">
    <property type="entry name" value="CELL DIVISION PROTEIN FTSQ"/>
    <property type="match status" value="1"/>
</dbReference>
<dbReference type="InterPro" id="IPR013685">
    <property type="entry name" value="POTRA_FtsQ_type"/>
</dbReference>
<keyword evidence="8" id="KW-0131">Cell cycle</keyword>
<evidence type="ECO:0000259" key="11">
    <source>
        <dbReference type="PROSITE" id="PS51779"/>
    </source>
</evidence>
<evidence type="ECO:0000313" key="13">
    <source>
        <dbReference type="Proteomes" id="UP000185544"/>
    </source>
</evidence>
<dbReference type="PANTHER" id="PTHR35851:SF1">
    <property type="entry name" value="CELL DIVISION PROTEIN FTSQ"/>
    <property type="match status" value="1"/>
</dbReference>
<keyword evidence="2" id="KW-1003">Cell membrane</keyword>
<accession>A0A1L6MW73</accession>
<sequence length="297" mass="33725">MAASIKDEPHRQQLAKAKRTQGSTNRRIRPPQWSVEGEHQEEKRAQKRRMALKVVCVWLGTLLTLGVALFAALWARRYVMESPQFAVETILVEGMQERSVQEIIQLADIQKGQNIFSIELEEIRQRVLKNPWITRVKAIRKLPHTIVLSVEEQEVGGIVALGDCYLVSRQGKVFKKLEPGDPTNLPVIVGLTKEMFAGDRLGAEQLLRRALDLAMDYEHGPLARRSLLQQIDISPNRMYTLIIGDPPIAVALGFPPFRRKIQQAILVFAELERRGARAKAIMLDNEARPEKVVVRLH</sequence>
<feature type="region of interest" description="Disordered" evidence="9">
    <location>
        <begin position="1"/>
        <end position="41"/>
    </location>
</feature>
<dbReference type="Pfam" id="PF08478">
    <property type="entry name" value="POTRA_1"/>
    <property type="match status" value="1"/>
</dbReference>
<dbReference type="Pfam" id="PF03799">
    <property type="entry name" value="FtsQ_DivIB_C"/>
    <property type="match status" value="1"/>
</dbReference>
<dbReference type="STRING" id="1882918.BCY86_02610"/>
<keyword evidence="6 10" id="KW-1133">Transmembrane helix</keyword>
<evidence type="ECO:0000256" key="10">
    <source>
        <dbReference type="SAM" id="Phobius"/>
    </source>
</evidence>
<keyword evidence="3" id="KW-0997">Cell inner membrane</keyword>
<feature type="transmembrane region" description="Helical" evidence="10">
    <location>
        <begin position="50"/>
        <end position="75"/>
    </location>
</feature>
<dbReference type="InterPro" id="IPR026579">
    <property type="entry name" value="FtsQ"/>
</dbReference>
<comment type="subcellular location">
    <subcellularLocation>
        <location evidence="1">Membrane</location>
    </subcellularLocation>
</comment>